<evidence type="ECO:0000313" key="1">
    <source>
        <dbReference type="EMBL" id="KKM88167.1"/>
    </source>
</evidence>
<dbReference type="AlphaFoldDB" id="A0A0F9P3W4"/>
<gene>
    <name evidence="1" type="ORF">LCGC14_1261510</name>
</gene>
<protein>
    <submittedName>
        <fullName evidence="1">Uncharacterized protein</fullName>
    </submittedName>
</protein>
<comment type="caution">
    <text evidence="1">The sequence shown here is derived from an EMBL/GenBank/DDBJ whole genome shotgun (WGS) entry which is preliminary data.</text>
</comment>
<proteinExistence type="predicted"/>
<accession>A0A0F9P3W4</accession>
<organism evidence="1">
    <name type="scientific">marine sediment metagenome</name>
    <dbReference type="NCBI Taxonomy" id="412755"/>
    <lineage>
        <taxon>unclassified sequences</taxon>
        <taxon>metagenomes</taxon>
        <taxon>ecological metagenomes</taxon>
    </lineage>
</organism>
<sequence>MKEGTPIPRAVNLPLMSRGNPDRTVVCCLRIDREKPGIFIATTLLTAYNLPYTHVGVNISLAHGFLAHFHKEVVGPIIILAAIPAVLPPIHL</sequence>
<name>A0A0F9P3W4_9ZZZZ</name>
<dbReference type="EMBL" id="LAZR01006997">
    <property type="protein sequence ID" value="KKM88167.1"/>
    <property type="molecule type" value="Genomic_DNA"/>
</dbReference>
<reference evidence="1" key="1">
    <citation type="journal article" date="2015" name="Nature">
        <title>Complex archaea that bridge the gap between prokaryotes and eukaryotes.</title>
        <authorList>
            <person name="Spang A."/>
            <person name="Saw J.H."/>
            <person name="Jorgensen S.L."/>
            <person name="Zaremba-Niedzwiedzka K."/>
            <person name="Martijn J."/>
            <person name="Lind A.E."/>
            <person name="van Eijk R."/>
            <person name="Schleper C."/>
            <person name="Guy L."/>
            <person name="Ettema T.J."/>
        </authorList>
    </citation>
    <scope>NUCLEOTIDE SEQUENCE</scope>
</reference>